<proteinExistence type="predicted"/>
<accession>A0A0E3T6Y8</accession>
<reference evidence="1 2" key="1">
    <citation type="journal article" date="2015" name="Sci. Rep.">
        <title>Bacteriophages of wastewater foaming-associated filamentous Gordonia reduce host levels in raw activated sludge.</title>
        <authorList>
            <person name="Liu M."/>
            <person name="Gill J.J."/>
            <person name="Young R."/>
            <person name="Summer E.J."/>
        </authorList>
    </citation>
    <scope>NUCLEOTIDE SEQUENCE [LARGE SCALE GENOMIC DNA]</scope>
</reference>
<sequence>MGNIAPVRVFWVGPGRDRVWNLQTGDAGVVLAGGISGQHFPKFEVASQRPARIPGRRWQAARFNERQVGLNVLVGDPVWAQPIRTGDAWRDLDDEWNSSLSEIEPGRLCFVTNHGYRWLDCRVESANDPQWSTEPGKSGMAKYEYVLASDEAFYSGFDVKYPVFDNAKGRTSGVVANLGQYEAYPILQVRGPGTFTIGSGDRKTTLPTLYSGDVLTINTDPNTLTVEDQTGANRRPELPRDHDLSIVVEAGKSREFFAQVLSGTTESKVTAIMSPRYRRAW</sequence>
<dbReference type="Proteomes" id="UP000033018">
    <property type="component" value="Segment"/>
</dbReference>
<keyword evidence="2" id="KW-1185">Reference proteome</keyword>
<dbReference type="GeneID" id="28800858"/>
<evidence type="ECO:0000313" key="2">
    <source>
        <dbReference type="Proteomes" id="UP000033018"/>
    </source>
</evidence>
<dbReference type="RefSeq" id="YP_009275705.1">
    <property type="nucleotide sequence ID" value="NC_030932.1"/>
</dbReference>
<organism evidence="1 2">
    <name type="scientific">Gordonia phage Gsput1</name>
    <dbReference type="NCBI Taxonomy" id="1622193"/>
    <lineage>
        <taxon>Viruses</taxon>
        <taxon>Duplodnaviria</taxon>
        <taxon>Heunggongvirae</taxon>
        <taxon>Uroviricota</taxon>
        <taxon>Caudoviricetes</taxon>
        <taxon>Ruthgordonvirinae</taxon>
        <taxon>Gesputvirus</taxon>
        <taxon>Gesputvirus gsput1</taxon>
    </lineage>
</organism>
<dbReference type="EMBL" id="KP790011">
    <property type="protein sequence ID" value="AKC03044.1"/>
    <property type="molecule type" value="Genomic_DNA"/>
</dbReference>
<protein>
    <submittedName>
        <fullName evidence="1">Tail protein</fullName>
    </submittedName>
</protein>
<evidence type="ECO:0000313" key="1">
    <source>
        <dbReference type="EMBL" id="AKC03044.1"/>
    </source>
</evidence>
<gene>
    <name evidence="1" type="ORF">Gsput1_19</name>
</gene>
<name>A0A0E3T6Y8_9CAUD</name>
<dbReference type="KEGG" id="vg:28800858"/>
<dbReference type="OrthoDB" id="2557at10239"/>